<proteinExistence type="inferred from homology"/>
<dbReference type="GO" id="GO:0003677">
    <property type="term" value="F:DNA binding"/>
    <property type="evidence" value="ECO:0007669"/>
    <property type="project" value="UniProtKB-KW"/>
</dbReference>
<organism evidence="10 11">
    <name type="scientific">Brassica oleracea var. oleracea</name>
    <dbReference type="NCBI Taxonomy" id="109376"/>
    <lineage>
        <taxon>Eukaryota</taxon>
        <taxon>Viridiplantae</taxon>
        <taxon>Streptophyta</taxon>
        <taxon>Embryophyta</taxon>
        <taxon>Tracheophyta</taxon>
        <taxon>Spermatophyta</taxon>
        <taxon>Magnoliopsida</taxon>
        <taxon>eudicotyledons</taxon>
        <taxon>Gunneridae</taxon>
        <taxon>Pentapetalae</taxon>
        <taxon>rosids</taxon>
        <taxon>malvids</taxon>
        <taxon>Brassicales</taxon>
        <taxon>Brassicaceae</taxon>
        <taxon>Brassiceae</taxon>
        <taxon>Brassica</taxon>
    </lineage>
</organism>
<dbReference type="STRING" id="109376.A0A0D3CUY3"/>
<evidence type="ECO:0000256" key="2">
    <source>
        <dbReference type="ARBA" id="ARBA00023015"/>
    </source>
</evidence>
<evidence type="ECO:0000313" key="11">
    <source>
        <dbReference type="Proteomes" id="UP000032141"/>
    </source>
</evidence>
<evidence type="ECO:0000256" key="5">
    <source>
        <dbReference type="ARBA" id="ARBA00023163"/>
    </source>
</evidence>
<dbReference type="InterPro" id="IPR051032">
    <property type="entry name" value="AP2/ERF_TF_ERF_subfamily"/>
</dbReference>
<evidence type="ECO:0000256" key="6">
    <source>
        <dbReference type="ARBA" id="ARBA00023242"/>
    </source>
</evidence>
<evidence type="ECO:0000256" key="4">
    <source>
        <dbReference type="ARBA" id="ARBA00023159"/>
    </source>
</evidence>
<dbReference type="InterPro" id="IPR036955">
    <property type="entry name" value="AP2/ERF_dom_sf"/>
</dbReference>
<evidence type="ECO:0000256" key="8">
    <source>
        <dbReference type="SAM" id="MobiDB-lite"/>
    </source>
</evidence>
<accession>A0A0D3CUY3</accession>
<reference evidence="10 11" key="1">
    <citation type="journal article" date="2014" name="Genome Biol.">
        <title>Transcriptome and methylome profiling reveals relics of genome dominance in the mesopolyploid Brassica oleracea.</title>
        <authorList>
            <person name="Parkin I.A."/>
            <person name="Koh C."/>
            <person name="Tang H."/>
            <person name="Robinson S.J."/>
            <person name="Kagale S."/>
            <person name="Clarke W.E."/>
            <person name="Town C.D."/>
            <person name="Nixon J."/>
            <person name="Krishnakumar V."/>
            <person name="Bidwell S.L."/>
            <person name="Denoeud F."/>
            <person name="Belcram H."/>
            <person name="Links M.G."/>
            <person name="Just J."/>
            <person name="Clarke C."/>
            <person name="Bender T."/>
            <person name="Huebert T."/>
            <person name="Mason A.S."/>
            <person name="Pires J.C."/>
            <person name="Barker G."/>
            <person name="Moore J."/>
            <person name="Walley P.G."/>
            <person name="Manoli S."/>
            <person name="Batley J."/>
            <person name="Edwards D."/>
            <person name="Nelson M.N."/>
            <person name="Wang X."/>
            <person name="Paterson A.H."/>
            <person name="King G."/>
            <person name="Bancroft I."/>
            <person name="Chalhoub B."/>
            <person name="Sharpe A.G."/>
        </authorList>
    </citation>
    <scope>NUCLEOTIDE SEQUENCE</scope>
    <source>
        <strain evidence="10 11">cv. TO1000</strain>
    </source>
</reference>
<feature type="region of interest" description="Disordered" evidence="8">
    <location>
        <begin position="48"/>
        <end position="68"/>
    </location>
</feature>
<evidence type="ECO:0000313" key="10">
    <source>
        <dbReference type="EnsemblPlants" id="Bo6g077000.1"/>
    </source>
</evidence>
<dbReference type="PROSITE" id="PS51032">
    <property type="entry name" value="AP2_ERF"/>
    <property type="match status" value="1"/>
</dbReference>
<protein>
    <recommendedName>
        <fullName evidence="9">AP2/ERF domain-containing protein</fullName>
    </recommendedName>
</protein>
<dbReference type="EnsemblPlants" id="Bo6g077000.1">
    <property type="protein sequence ID" value="Bo6g077000.1"/>
    <property type="gene ID" value="Bo6g077000"/>
</dbReference>
<dbReference type="InterPro" id="IPR001471">
    <property type="entry name" value="AP2/ERF_dom"/>
</dbReference>
<keyword evidence="3" id="KW-0238">DNA-binding</keyword>
<comment type="similarity">
    <text evidence="7">Belongs to the AP2/ERF transcription factor family. ERF subfamily.</text>
</comment>
<dbReference type="Gene3D" id="3.30.730.10">
    <property type="entry name" value="AP2/ERF domain"/>
    <property type="match status" value="1"/>
</dbReference>
<evidence type="ECO:0000256" key="3">
    <source>
        <dbReference type="ARBA" id="ARBA00023125"/>
    </source>
</evidence>
<evidence type="ECO:0000259" key="9">
    <source>
        <dbReference type="PROSITE" id="PS51032"/>
    </source>
</evidence>
<dbReference type="InterPro" id="IPR016177">
    <property type="entry name" value="DNA-bd_dom_sf"/>
</dbReference>
<dbReference type="Proteomes" id="UP000032141">
    <property type="component" value="Chromosome C6"/>
</dbReference>
<dbReference type="AlphaFoldDB" id="A0A0D3CUY3"/>
<evidence type="ECO:0000256" key="7">
    <source>
        <dbReference type="ARBA" id="ARBA00024343"/>
    </source>
</evidence>
<dbReference type="GO" id="GO:0003700">
    <property type="term" value="F:DNA-binding transcription factor activity"/>
    <property type="evidence" value="ECO:0007669"/>
    <property type="project" value="InterPro"/>
</dbReference>
<keyword evidence="5" id="KW-0804">Transcription</keyword>
<dbReference type="PANTHER" id="PTHR31985">
    <property type="entry name" value="ETHYLENE-RESPONSIVE TRANSCRIPTION FACTOR ERF042-RELATED"/>
    <property type="match status" value="1"/>
</dbReference>
<dbReference type="GO" id="GO:0005634">
    <property type="term" value="C:nucleus"/>
    <property type="evidence" value="ECO:0007669"/>
    <property type="project" value="UniProtKB-SubCell"/>
</dbReference>
<keyword evidence="6" id="KW-0539">Nucleus</keyword>
<evidence type="ECO:0000256" key="1">
    <source>
        <dbReference type="ARBA" id="ARBA00004123"/>
    </source>
</evidence>
<dbReference type="SUPFAM" id="SSF54171">
    <property type="entry name" value="DNA-binding domain"/>
    <property type="match status" value="1"/>
</dbReference>
<name>A0A0D3CUY3_BRAOL</name>
<feature type="domain" description="AP2/ERF" evidence="9">
    <location>
        <begin position="67"/>
        <end position="92"/>
    </location>
</feature>
<keyword evidence="11" id="KW-1185">Reference proteome</keyword>
<reference evidence="10" key="2">
    <citation type="submission" date="2015-03" db="UniProtKB">
        <authorList>
            <consortium name="EnsemblPlants"/>
        </authorList>
    </citation>
    <scope>IDENTIFICATION</scope>
</reference>
<dbReference type="HOGENOM" id="CLU_2416338_0_0_1"/>
<comment type="subcellular location">
    <subcellularLocation>
        <location evidence="1">Nucleus</location>
    </subcellularLocation>
</comment>
<keyword evidence="2" id="KW-0805">Transcription regulation</keyword>
<dbReference type="PANTHER" id="PTHR31985:SF130">
    <property type="entry name" value="ETHYLENE-RESPONSIVE TRANSCRIPTION FACTOR ERF034"/>
    <property type="match status" value="1"/>
</dbReference>
<dbReference type="Gramene" id="Bo6g077000.1">
    <property type="protein sequence ID" value="Bo6g077000.1"/>
    <property type="gene ID" value="Bo6g077000"/>
</dbReference>
<keyword evidence="4" id="KW-0010">Activator</keyword>
<sequence length="92" mass="10598">MEKHFNVESSATYHQEDNIASIITTSHVAAVTSSKSWSFKRYLVQDTEAGGKRRRSNGSNDNKNPISYRGVRKRSWGKWVSEIREPKKKSRI</sequence>